<reference evidence="2" key="1">
    <citation type="journal article" date="2020" name="Stud. Mycol.">
        <title>101 Dothideomycetes genomes: a test case for predicting lifestyles and emergence of pathogens.</title>
        <authorList>
            <person name="Haridas S."/>
            <person name="Albert R."/>
            <person name="Binder M."/>
            <person name="Bloem J."/>
            <person name="Labutti K."/>
            <person name="Salamov A."/>
            <person name="Andreopoulos B."/>
            <person name="Baker S."/>
            <person name="Barry K."/>
            <person name="Bills G."/>
            <person name="Bluhm B."/>
            <person name="Cannon C."/>
            <person name="Castanera R."/>
            <person name="Culley D."/>
            <person name="Daum C."/>
            <person name="Ezra D."/>
            <person name="Gonzalez J."/>
            <person name="Henrissat B."/>
            <person name="Kuo A."/>
            <person name="Liang C."/>
            <person name="Lipzen A."/>
            <person name="Lutzoni F."/>
            <person name="Magnuson J."/>
            <person name="Mondo S."/>
            <person name="Nolan M."/>
            <person name="Ohm R."/>
            <person name="Pangilinan J."/>
            <person name="Park H.-J."/>
            <person name="Ramirez L."/>
            <person name="Alfaro M."/>
            <person name="Sun H."/>
            <person name="Tritt A."/>
            <person name="Yoshinaga Y."/>
            <person name="Zwiers L.-H."/>
            <person name="Turgeon B."/>
            <person name="Goodwin S."/>
            <person name="Spatafora J."/>
            <person name="Crous P."/>
            <person name="Grigoriev I."/>
        </authorList>
    </citation>
    <scope>NUCLEOTIDE SEQUENCE</scope>
    <source>
        <strain evidence="2">CBS 627.86</strain>
    </source>
</reference>
<protein>
    <recommendedName>
        <fullName evidence="1">DUF6604 domain-containing protein</fullName>
    </recommendedName>
</protein>
<proteinExistence type="predicted"/>
<name>A0A6A5YN81_9PLEO</name>
<evidence type="ECO:0000313" key="2">
    <source>
        <dbReference type="EMBL" id="KAF2108575.1"/>
    </source>
</evidence>
<dbReference type="Proteomes" id="UP000799770">
    <property type="component" value="Unassembled WGS sequence"/>
</dbReference>
<gene>
    <name evidence="2" type="ORF">BDV96DRAFT_262247</name>
</gene>
<accession>A0A6A5YN81</accession>
<dbReference type="PANTHER" id="PTHR38795">
    <property type="entry name" value="DUF6604 DOMAIN-CONTAINING PROTEIN"/>
    <property type="match status" value="1"/>
</dbReference>
<dbReference type="PANTHER" id="PTHR38795:SF1">
    <property type="entry name" value="DUF6604 DOMAIN-CONTAINING PROTEIN"/>
    <property type="match status" value="1"/>
</dbReference>
<dbReference type="OrthoDB" id="5238236at2759"/>
<evidence type="ECO:0000259" key="1">
    <source>
        <dbReference type="Pfam" id="PF20253"/>
    </source>
</evidence>
<keyword evidence="3" id="KW-1185">Reference proteome</keyword>
<evidence type="ECO:0000313" key="3">
    <source>
        <dbReference type="Proteomes" id="UP000799770"/>
    </source>
</evidence>
<sequence length="1071" mass="123722">MAIPLSADAFSSIYRQYKEDTAYIAGWLVEKSKECGYQADTQKLPVPARLKGRARKIAKAAIDTGGVIATAKHGLKVSEFVPMAEAIARYIPKVRIPAGVGRLFTRAITQRKKVSDWFNSPHSSKADDEINQSHLHFIEVLQRAHKVLQPLISTSAPSTNESPKRQKPHSQSVPLRNAFANLTVEETVDIQDNEESHRVDIDISNLPAVNPVSIQQDEEDIETDFFFAIECFLLEILNIRNMLKGLWKRYEATNYDLVIASLSTNTAIELVRQAEFELDHNIKRPRKYPADEFPAWTLPGLVFCRFHPYLEKMHGLKDILVNKSEKVMINPEHVCVHAEFTLWSTFQLLKYYQYEVEQVLGRHHNTAMPPVGMPQMLPIAEDIQLRTCKWVQIFRYYGLVEHHSQYADDTYACDEITRGVRHLFENWDEVPIWVSFGMQVFFDIQDTLGHKLETPFIELQHHVRQVVEDFEKYDFDTPFPLDDSGQATRDMMKVIVNRARKHALEDEFDRISRLPDGPTDEYEYKFTGPWHPIMGEIFKEKDYILKRHPLRCGLMKYDTFMWAQYTGVKLAGDSHTLDRVWLLAHLYVAGQLLHPDSPAWPDMEYVLWRQDPVYLFFGQRPQSLGESHRKYNLGLGHSATSYAKNRRKTQVRDLDPRRLGRFFRCPGLLTDTLREDEHGHHATPGSSNVLIVRLMQKLCSPKGRETLAQQEGLDHRTDVPTAREKRFNQWQPLDLLHEHEKFLVADAVDLYFDWYRLCEVCSEIWGKMMARLNEIYEETPNTRRHPVYITQQILEYAAADEDEMGGLKKATAETAPELRKVWQMMQDTIQTVKQTRPSGYKIWKADTAVNRLLDLHPEVARVFFPASYKRLYRNWDSKELEKSETHLHFSGVALVLCAVSTRDTNGTHYKEIRDLLLVQPISKPVRMVWKWIFMFRQGHLKRKLIDDITSNPEEAEAIEAYSRNLSVLLEILDNDSDVDEAPEQPAEPWDPHQLRGPADTEETVWVQTAVTVTGAKEGDEFGGTGKELPYMIGMPRAIRDAVEAGHMSRDELGSWVAREMRNGMLKTAPIC</sequence>
<dbReference type="InterPro" id="IPR046539">
    <property type="entry name" value="DUF6604"/>
</dbReference>
<dbReference type="AlphaFoldDB" id="A0A6A5YN81"/>
<dbReference type="Pfam" id="PF20253">
    <property type="entry name" value="DUF6604"/>
    <property type="match status" value="1"/>
</dbReference>
<dbReference type="EMBL" id="ML977347">
    <property type="protein sequence ID" value="KAF2108575.1"/>
    <property type="molecule type" value="Genomic_DNA"/>
</dbReference>
<organism evidence="2 3">
    <name type="scientific">Lophiotrema nucula</name>
    <dbReference type="NCBI Taxonomy" id="690887"/>
    <lineage>
        <taxon>Eukaryota</taxon>
        <taxon>Fungi</taxon>
        <taxon>Dikarya</taxon>
        <taxon>Ascomycota</taxon>
        <taxon>Pezizomycotina</taxon>
        <taxon>Dothideomycetes</taxon>
        <taxon>Pleosporomycetidae</taxon>
        <taxon>Pleosporales</taxon>
        <taxon>Lophiotremataceae</taxon>
        <taxon>Lophiotrema</taxon>
    </lineage>
</organism>
<feature type="domain" description="DUF6604" evidence="1">
    <location>
        <begin position="15"/>
        <end position="278"/>
    </location>
</feature>